<dbReference type="InterPro" id="IPR000792">
    <property type="entry name" value="Tscrpt_reg_LuxR_C"/>
</dbReference>
<feature type="coiled-coil region" evidence="1">
    <location>
        <begin position="793"/>
        <end position="836"/>
    </location>
</feature>
<gene>
    <name evidence="4" type="ORF">ES724_08720</name>
</gene>
<dbReference type="Gene3D" id="1.10.10.10">
    <property type="entry name" value="Winged helix-like DNA-binding domain superfamily/Winged helix DNA-binding domain"/>
    <property type="match status" value="1"/>
</dbReference>
<dbReference type="InterPro" id="IPR016032">
    <property type="entry name" value="Sig_transdc_resp-reg_C-effctor"/>
</dbReference>
<keyword evidence="2" id="KW-1133">Transmembrane helix</keyword>
<comment type="caution">
    <text evidence="4">The sequence shown here is derived from an EMBL/GenBank/DDBJ whole genome shotgun (WGS) entry which is preliminary data.</text>
</comment>
<keyword evidence="5" id="KW-1185">Reference proteome</keyword>
<reference evidence="4 5" key="1">
    <citation type="submission" date="2019-08" db="EMBL/GenBank/DDBJ databases">
        <title>Genome sequence of Gillisia hiemivivida IC154 (type strain).</title>
        <authorList>
            <person name="Bowman J.P."/>
        </authorList>
    </citation>
    <scope>NUCLEOTIDE SEQUENCE [LARGE SCALE GENOMIC DNA]</scope>
    <source>
        <strain evidence="4 5">IC154</strain>
    </source>
</reference>
<dbReference type="AlphaFoldDB" id="A0A5C6ZWS6"/>
<dbReference type="InterPro" id="IPR015943">
    <property type="entry name" value="WD40/YVTN_repeat-like_dom_sf"/>
</dbReference>
<sequence length="927" mass="107319">MDIINEMRTVLIGLLLTACFTLQGQEIAPYFTNYLKTDYKGENSNWDITQHPDGTVYVANNKNLLAFNGDFWAKYTLPSKGIIRSVSVINDTLYSGSYHQFGYWIKNDKNELEYNSISDSIDQKNFNNDEIWKIISFGEEILFQSFNKVYRFNTKTKKIKVLPFGNISAVYTYLIHNKLYVGTKNNGIYQIENDSVSPLNWSKPLNNYTIQSIVDYKGGLLIATQINGLYYYNDFVLKKWSFSSFDEIKYPEINNLKIVNNLVCVGTINNGLMVYNSEGLLKYVYNKKNGLANNTVLRQFLDDQNNLWLALDNGLSKIFLTKSVYAYNDKSGLLGTVYSIIDQGENLLVGSNHGVFSLLGTQLEFLEASNGQVWNLTKVGDEVICGHNNGTYSITNKEFKLISTATGGMDFVNISGTKYYLQPNYNGITRYHKIKGVWESFRFKELDFPVRGIYFDQDQNLWVDAAHKGVFKYKISDDFKELKLLKSFNGSNVPYEMFALGSQIFLTRKNKIYRYDPIHDILVRDSILEKRIYPFTSISGINKELLVIKNANSLRITSQAGDNLYNFNEELINSRIVKSAPSAKKIDKSLFLFLDDGFLKVKPSKSQKNIDSANVSLEMVKVNGNSVPLNASIDIPFKKNTLSLKFSSHAPGALSLPLYSYKLEGYDKKWSTPNITSHVAYQNLQPGDYEFKVRNISVDENLERTLFSFSVLQPWYFNIWAWIGYMILLIFVLFLVHYYNKRKFKRKKKSLERELHYKQKLILQKQNFETNNKITLLEQEKLKTQLKSKSKELASYAALMAKKEDMVNEIEKEILKSNIKKENKKLYSKLMDIKEQQSNSQNDWALFDRNFNEVHDDFFKNLQQKFPDLTPKDLKMCAYLIMNLSSKEIAPLVGITYRSVELHRYRLRKKFNLPKNKNLVKFLHQLL</sequence>
<dbReference type="Proteomes" id="UP000321367">
    <property type="component" value="Unassembled WGS sequence"/>
</dbReference>
<accession>A0A5C6ZWS6</accession>
<protein>
    <recommendedName>
        <fullName evidence="3">HTH luxR-type domain-containing protein</fullName>
    </recommendedName>
</protein>
<dbReference type="Pfam" id="PF07495">
    <property type="entry name" value="Y_Y_Y"/>
    <property type="match status" value="1"/>
</dbReference>
<dbReference type="InterPro" id="IPR013783">
    <property type="entry name" value="Ig-like_fold"/>
</dbReference>
<dbReference type="InterPro" id="IPR011123">
    <property type="entry name" value="Y_Y_Y"/>
</dbReference>
<evidence type="ECO:0000259" key="3">
    <source>
        <dbReference type="SMART" id="SM00421"/>
    </source>
</evidence>
<evidence type="ECO:0000313" key="5">
    <source>
        <dbReference type="Proteomes" id="UP000321367"/>
    </source>
</evidence>
<evidence type="ECO:0000256" key="2">
    <source>
        <dbReference type="SAM" id="Phobius"/>
    </source>
</evidence>
<feature type="transmembrane region" description="Helical" evidence="2">
    <location>
        <begin position="715"/>
        <end position="739"/>
    </location>
</feature>
<keyword evidence="2" id="KW-0812">Transmembrane</keyword>
<keyword evidence="2" id="KW-0472">Membrane</keyword>
<dbReference type="InterPro" id="IPR036388">
    <property type="entry name" value="WH-like_DNA-bd_sf"/>
</dbReference>
<proteinExistence type="predicted"/>
<dbReference type="EMBL" id="VORY01000008">
    <property type="protein sequence ID" value="TXD93737.1"/>
    <property type="molecule type" value="Genomic_DNA"/>
</dbReference>
<keyword evidence="1" id="KW-0175">Coiled coil</keyword>
<dbReference type="OrthoDB" id="1090267at2"/>
<dbReference type="SMART" id="SM00421">
    <property type="entry name" value="HTH_LUXR"/>
    <property type="match status" value="1"/>
</dbReference>
<name>A0A5C6ZWS6_9FLAO</name>
<dbReference type="GO" id="GO:0003677">
    <property type="term" value="F:DNA binding"/>
    <property type="evidence" value="ECO:0007669"/>
    <property type="project" value="InterPro"/>
</dbReference>
<dbReference type="SUPFAM" id="SSF63829">
    <property type="entry name" value="Calcium-dependent phosphotriesterase"/>
    <property type="match status" value="1"/>
</dbReference>
<evidence type="ECO:0000313" key="4">
    <source>
        <dbReference type="EMBL" id="TXD93737.1"/>
    </source>
</evidence>
<dbReference type="SUPFAM" id="SSF46894">
    <property type="entry name" value="C-terminal effector domain of the bipartite response regulators"/>
    <property type="match status" value="1"/>
</dbReference>
<dbReference type="Gene3D" id="2.60.40.10">
    <property type="entry name" value="Immunoglobulins"/>
    <property type="match status" value="1"/>
</dbReference>
<feature type="domain" description="HTH luxR-type" evidence="3">
    <location>
        <begin position="866"/>
        <end position="923"/>
    </location>
</feature>
<dbReference type="GO" id="GO:0006355">
    <property type="term" value="P:regulation of DNA-templated transcription"/>
    <property type="evidence" value="ECO:0007669"/>
    <property type="project" value="InterPro"/>
</dbReference>
<evidence type="ECO:0000256" key="1">
    <source>
        <dbReference type="SAM" id="Coils"/>
    </source>
</evidence>
<dbReference type="Gene3D" id="2.130.10.10">
    <property type="entry name" value="YVTN repeat-like/Quinoprotein amine dehydrogenase"/>
    <property type="match status" value="2"/>
</dbReference>
<organism evidence="4 5">
    <name type="scientific">Gillisia hiemivivida</name>
    <dbReference type="NCBI Taxonomy" id="291190"/>
    <lineage>
        <taxon>Bacteria</taxon>
        <taxon>Pseudomonadati</taxon>
        <taxon>Bacteroidota</taxon>
        <taxon>Flavobacteriia</taxon>
        <taxon>Flavobacteriales</taxon>
        <taxon>Flavobacteriaceae</taxon>
        <taxon>Gillisia</taxon>
    </lineage>
</organism>